<evidence type="ECO:0000256" key="1">
    <source>
        <dbReference type="SAM" id="SignalP"/>
    </source>
</evidence>
<name>A0A316WN83_9FLAO</name>
<evidence type="ECO:0000313" key="2">
    <source>
        <dbReference type="EMBL" id="PWN62881.1"/>
    </source>
</evidence>
<dbReference type="Pfam" id="PF06037">
    <property type="entry name" value="DUF922"/>
    <property type="match status" value="1"/>
</dbReference>
<organism evidence="2 3">
    <name type="scientific">Chryseobacterium viscerum</name>
    <dbReference type="NCBI Taxonomy" id="1037377"/>
    <lineage>
        <taxon>Bacteria</taxon>
        <taxon>Pseudomonadati</taxon>
        <taxon>Bacteroidota</taxon>
        <taxon>Flavobacteriia</taxon>
        <taxon>Flavobacteriales</taxon>
        <taxon>Weeksellaceae</taxon>
        <taxon>Chryseobacterium group</taxon>
        <taxon>Chryseobacterium</taxon>
    </lineage>
</organism>
<comment type="caution">
    <text evidence="2">The sequence shown here is derived from an EMBL/GenBank/DDBJ whole genome shotgun (WGS) entry which is preliminary data.</text>
</comment>
<protein>
    <submittedName>
        <fullName evidence="2">DUF922 domain-containing protein</fullName>
    </submittedName>
</protein>
<sequence length="182" mass="21422">MRLTFVLCLLAAQTVFGQIITWQEGKKLSWDNFRSPVNKKNNPDVAAYTHCGWEYSVIKSSNPKSPVTITIKTIFNEDKSWKDVKKMDDYILLHEQKHFDIAELFVRKFRKVVAEKIRTSGDYNKYFKVIYDEISMGYKNFQMAYDRDTRHGIDKEKQAEYNTAISKELDNLKSYQALEIPQ</sequence>
<dbReference type="EMBL" id="PPEG02000003">
    <property type="protein sequence ID" value="PWN62881.1"/>
    <property type="molecule type" value="Genomic_DNA"/>
</dbReference>
<reference evidence="2 3" key="1">
    <citation type="submission" date="2018-04" db="EMBL/GenBank/DDBJ databases">
        <title>Chryseobacterium oncorhynchi 701B-08T from rainbow trout, and Chryseobacterium viscerum 687B-08T from diseased fish.</title>
        <authorList>
            <person name="Jeong J.-J."/>
            <person name="Lee Y.J."/>
            <person name="Pathiraja D."/>
            <person name="Park B."/>
            <person name="Choi I.-G."/>
            <person name="Kim K.D."/>
        </authorList>
    </citation>
    <scope>NUCLEOTIDE SEQUENCE [LARGE SCALE GENOMIC DNA]</scope>
    <source>
        <strain evidence="2 3">687B-08</strain>
    </source>
</reference>
<feature type="chain" id="PRO_5016462251" evidence="1">
    <location>
        <begin position="18"/>
        <end position="182"/>
    </location>
</feature>
<accession>A0A316WN83</accession>
<feature type="signal peptide" evidence="1">
    <location>
        <begin position="1"/>
        <end position="17"/>
    </location>
</feature>
<dbReference type="Proteomes" id="UP000236413">
    <property type="component" value="Unassembled WGS sequence"/>
</dbReference>
<keyword evidence="1" id="KW-0732">Signal</keyword>
<dbReference type="AlphaFoldDB" id="A0A316WN83"/>
<gene>
    <name evidence="2" type="ORF">C1634_008895</name>
</gene>
<dbReference type="RefSeq" id="WP_103235099.1">
    <property type="nucleotide sequence ID" value="NZ_PPEG02000003.1"/>
</dbReference>
<dbReference type="InterPro" id="IPR010321">
    <property type="entry name" value="DUF922"/>
</dbReference>
<proteinExistence type="predicted"/>
<evidence type="ECO:0000313" key="3">
    <source>
        <dbReference type="Proteomes" id="UP000236413"/>
    </source>
</evidence>